<name>A0A2W1NBQ5_PAEXE</name>
<gene>
    <name evidence="2" type="ORF">CBW46_012205</name>
</gene>
<keyword evidence="1" id="KW-0472">Membrane</keyword>
<keyword evidence="3" id="KW-1185">Reference proteome</keyword>
<protein>
    <submittedName>
        <fullName evidence="2">Uncharacterized protein</fullName>
    </submittedName>
</protein>
<dbReference type="EMBL" id="NHRJ02000006">
    <property type="protein sequence ID" value="PZE20531.1"/>
    <property type="molecule type" value="Genomic_DNA"/>
</dbReference>
<dbReference type="Proteomes" id="UP000214746">
    <property type="component" value="Unassembled WGS sequence"/>
</dbReference>
<evidence type="ECO:0000313" key="3">
    <source>
        <dbReference type="Proteomes" id="UP000214746"/>
    </source>
</evidence>
<keyword evidence="1" id="KW-0812">Transmembrane</keyword>
<evidence type="ECO:0000256" key="1">
    <source>
        <dbReference type="SAM" id="Phobius"/>
    </source>
</evidence>
<organism evidence="2 3">
    <name type="scientific">Paenibacillus xerothermodurans</name>
    <dbReference type="NCBI Taxonomy" id="1977292"/>
    <lineage>
        <taxon>Bacteria</taxon>
        <taxon>Bacillati</taxon>
        <taxon>Bacillota</taxon>
        <taxon>Bacilli</taxon>
        <taxon>Bacillales</taxon>
        <taxon>Paenibacillaceae</taxon>
        <taxon>Paenibacillus</taxon>
    </lineage>
</organism>
<accession>A0A2W1NBQ5</accession>
<comment type="caution">
    <text evidence="2">The sequence shown here is derived from an EMBL/GenBank/DDBJ whole genome shotgun (WGS) entry which is preliminary data.</text>
</comment>
<reference evidence="2" key="1">
    <citation type="submission" date="2018-06" db="EMBL/GenBank/DDBJ databases">
        <title>Paenibacillus xerothermodurans sp. nov. an extremely dry heat resistant spore forming bacterium isolated from the soil of Cape Canaveral, Florida.</title>
        <authorList>
            <person name="Seuylemezian A."/>
            <person name="Kaur N."/>
            <person name="Patil P."/>
            <person name="Patil P."/>
            <person name="Mayilraj S."/>
            <person name="Vaishampayan P."/>
        </authorList>
    </citation>
    <scope>NUCLEOTIDE SEQUENCE [LARGE SCALE GENOMIC DNA]</scope>
    <source>
        <strain evidence="2">ATCC 27380</strain>
    </source>
</reference>
<evidence type="ECO:0000313" key="2">
    <source>
        <dbReference type="EMBL" id="PZE20531.1"/>
    </source>
</evidence>
<proteinExistence type="predicted"/>
<sequence length="61" mass="6974">MPVTSLTKRFIANLTVGVSIVCITYFDSGDFGYLYFATVYVCAATTLDLARKLWWKRKTRT</sequence>
<dbReference type="AlphaFoldDB" id="A0A2W1NBQ5"/>
<keyword evidence="1" id="KW-1133">Transmembrane helix</keyword>
<feature type="transmembrane region" description="Helical" evidence="1">
    <location>
        <begin position="32"/>
        <end position="50"/>
    </location>
</feature>